<organism evidence="2 3">
    <name type="scientific">Haloquadratum walsbyi (strain DSM 16854 / JCM 12705 / C23)</name>
    <dbReference type="NCBI Taxonomy" id="768065"/>
    <lineage>
        <taxon>Archaea</taxon>
        <taxon>Methanobacteriati</taxon>
        <taxon>Methanobacteriota</taxon>
        <taxon>Stenosarchaea group</taxon>
        <taxon>Halobacteria</taxon>
        <taxon>Halobacteriales</taxon>
        <taxon>Haloferacaceae</taxon>
        <taxon>Haloquadratum</taxon>
    </lineage>
</organism>
<dbReference type="InterPro" id="IPR002725">
    <property type="entry name" value="YgjP-like_metallopeptidase"/>
</dbReference>
<dbReference type="CDD" id="cd07344">
    <property type="entry name" value="M48_yhfN_like"/>
    <property type="match status" value="1"/>
</dbReference>
<geneLocation type="plasmid" evidence="2 3">
    <name>PL100</name>
</geneLocation>
<reference evidence="2 3" key="1">
    <citation type="journal article" date="2011" name="PLoS ONE">
        <title>Haloquadratum walsbyi: limited diversity in a global pond.</title>
        <authorList>
            <person name="Dyall-Smith M."/>
            <person name="Pfeiffer F."/>
            <person name="Klee K."/>
            <person name="Palm P."/>
            <person name="Gross K."/>
            <person name="Schuster S.C."/>
            <person name="Rampp M."/>
            <person name="Oesterhelt D."/>
        </authorList>
    </citation>
    <scope>NUCLEOTIDE SEQUENCE [LARGE SCALE GENOMIC DNA]</scope>
    <source>
        <strain evidence="3">DSM 16854 / JCM 12705 / C23</strain>
        <plasmid evidence="3">Plasmid PL100</plasmid>
    </source>
</reference>
<dbReference type="PANTHER" id="PTHR30399">
    <property type="entry name" value="UNCHARACTERIZED PROTEIN YGJP"/>
    <property type="match status" value="1"/>
</dbReference>
<name>G0LND8_HALWC</name>
<dbReference type="Gene3D" id="3.30.2010.10">
    <property type="entry name" value="Metalloproteases ('zincins'), catalytic domain"/>
    <property type="match status" value="1"/>
</dbReference>
<dbReference type="GeneID" id="12445575"/>
<gene>
    <name evidence="2" type="ordered locus">Hqrw_5071</name>
</gene>
<protein>
    <submittedName>
        <fullName evidence="2">DUF45 family protein</fullName>
    </submittedName>
</protein>
<evidence type="ECO:0000313" key="2">
    <source>
        <dbReference type="EMBL" id="CCC41944.1"/>
    </source>
</evidence>
<dbReference type="HOGENOM" id="CLU_065947_2_2_2"/>
<feature type="domain" description="YgjP-like metallopeptidase" evidence="1">
    <location>
        <begin position="30"/>
        <end position="228"/>
    </location>
</feature>
<proteinExistence type="predicted"/>
<accession>G0LND8</accession>
<evidence type="ECO:0000313" key="3">
    <source>
        <dbReference type="Proteomes" id="UP000007954"/>
    </source>
</evidence>
<evidence type="ECO:0000259" key="1">
    <source>
        <dbReference type="Pfam" id="PF01863"/>
    </source>
</evidence>
<dbReference type="Proteomes" id="UP000007954">
    <property type="component" value="Plasmid PL100"/>
</dbReference>
<keyword evidence="2" id="KW-0614">Plasmid</keyword>
<dbReference type="AlphaFoldDB" id="G0LND8"/>
<dbReference type="KEGG" id="hwc:Hqrw_5071"/>
<dbReference type="RefSeq" id="WP_014554932.1">
    <property type="nucleotide sequence ID" value="NC_017457.1"/>
</dbReference>
<dbReference type="OrthoDB" id="308128at2157"/>
<dbReference type="EMBL" id="FR746100">
    <property type="protein sequence ID" value="CCC41944.1"/>
    <property type="molecule type" value="Genomic_DNA"/>
</dbReference>
<sequence>MSEVRLHELELLGESVEYELRRSAEASEPRIDVDIHGVRVVVPETADFQPTELLKQNASWVLEKQRVYQKYREEAPERTFEAGERFPFLGEEHKLVVESRQSHAVSDRTIHLRESAVAQSSLKQALRNFYRSRARKHFVDRADQYASQMGVEYKQIEIRNQRTRWGSCSTSGTLGLNWRLMMASPNVIDYILVHELAHLREPNHTQAFWDFVAEYDPDYVEHAEWLEENSTQLIFSQADL</sequence>
<dbReference type="Pfam" id="PF01863">
    <property type="entry name" value="YgjP-like"/>
    <property type="match status" value="1"/>
</dbReference>
<dbReference type="InterPro" id="IPR053136">
    <property type="entry name" value="UTP_pyrophosphatase-like"/>
</dbReference>
<dbReference type="PANTHER" id="PTHR30399:SF1">
    <property type="entry name" value="UTP PYROPHOSPHATASE"/>
    <property type="match status" value="1"/>
</dbReference>